<keyword evidence="1" id="KW-1133">Transmembrane helix</keyword>
<feature type="transmembrane region" description="Helical" evidence="1">
    <location>
        <begin position="164"/>
        <end position="183"/>
    </location>
</feature>
<evidence type="ECO:0000256" key="1">
    <source>
        <dbReference type="SAM" id="Phobius"/>
    </source>
</evidence>
<dbReference type="Proteomes" id="UP000807469">
    <property type="component" value="Unassembled WGS sequence"/>
</dbReference>
<gene>
    <name evidence="2" type="ORF">BDN70DRAFT_286967</name>
</gene>
<sequence>MNIKWTFSSTDDSAVAYGLDSRRPTSHRTQVLILRTIAIVLCLNGPLLTASHTRTTQRPYPPLSPLLNSPALLFKTDNATKTHLTWPARRNQRTRAFAGIKGKSLLLPSHLGPHALRVLAHPALCSHRCVFCHRDILSNRDIHIYVLYKRRHTSMPASTELLPVGIWLFLIRGLWGISFVGVYRLRFVLSFHHASLSGSDSTLSLSQPIVIGVSF</sequence>
<protein>
    <submittedName>
        <fullName evidence="2">Uncharacterized protein</fullName>
    </submittedName>
</protein>
<evidence type="ECO:0000313" key="3">
    <source>
        <dbReference type="Proteomes" id="UP000807469"/>
    </source>
</evidence>
<dbReference type="EMBL" id="MU155354">
    <property type="protein sequence ID" value="KAF9474956.1"/>
    <property type="molecule type" value="Genomic_DNA"/>
</dbReference>
<keyword evidence="1" id="KW-0812">Transmembrane</keyword>
<accession>A0A9P5YTP5</accession>
<dbReference type="AlphaFoldDB" id="A0A9P5YTP5"/>
<comment type="caution">
    <text evidence="2">The sequence shown here is derived from an EMBL/GenBank/DDBJ whole genome shotgun (WGS) entry which is preliminary data.</text>
</comment>
<feature type="transmembrane region" description="Helical" evidence="1">
    <location>
        <begin position="32"/>
        <end position="51"/>
    </location>
</feature>
<reference evidence="2" key="1">
    <citation type="submission" date="2020-11" db="EMBL/GenBank/DDBJ databases">
        <authorList>
            <consortium name="DOE Joint Genome Institute"/>
            <person name="Ahrendt S."/>
            <person name="Riley R."/>
            <person name="Andreopoulos W."/>
            <person name="Labutti K."/>
            <person name="Pangilinan J."/>
            <person name="Ruiz-Duenas F.J."/>
            <person name="Barrasa J.M."/>
            <person name="Sanchez-Garcia M."/>
            <person name="Camarero S."/>
            <person name="Miyauchi S."/>
            <person name="Serrano A."/>
            <person name="Linde D."/>
            <person name="Babiker R."/>
            <person name="Drula E."/>
            <person name="Ayuso-Fernandez I."/>
            <person name="Pacheco R."/>
            <person name="Padilla G."/>
            <person name="Ferreira P."/>
            <person name="Barriuso J."/>
            <person name="Kellner H."/>
            <person name="Castanera R."/>
            <person name="Alfaro M."/>
            <person name="Ramirez L."/>
            <person name="Pisabarro A.G."/>
            <person name="Kuo A."/>
            <person name="Tritt A."/>
            <person name="Lipzen A."/>
            <person name="He G."/>
            <person name="Yan M."/>
            <person name="Ng V."/>
            <person name="Cullen D."/>
            <person name="Martin F."/>
            <person name="Rosso M.-N."/>
            <person name="Henrissat B."/>
            <person name="Hibbett D."/>
            <person name="Martinez A.T."/>
            <person name="Grigoriev I.V."/>
        </authorList>
    </citation>
    <scope>NUCLEOTIDE SEQUENCE</scope>
    <source>
        <strain evidence="2">CIRM-BRFM 674</strain>
    </source>
</reference>
<organism evidence="2 3">
    <name type="scientific">Pholiota conissans</name>
    <dbReference type="NCBI Taxonomy" id="109636"/>
    <lineage>
        <taxon>Eukaryota</taxon>
        <taxon>Fungi</taxon>
        <taxon>Dikarya</taxon>
        <taxon>Basidiomycota</taxon>
        <taxon>Agaricomycotina</taxon>
        <taxon>Agaricomycetes</taxon>
        <taxon>Agaricomycetidae</taxon>
        <taxon>Agaricales</taxon>
        <taxon>Agaricineae</taxon>
        <taxon>Strophariaceae</taxon>
        <taxon>Pholiota</taxon>
    </lineage>
</organism>
<keyword evidence="1" id="KW-0472">Membrane</keyword>
<keyword evidence="3" id="KW-1185">Reference proteome</keyword>
<evidence type="ECO:0000313" key="2">
    <source>
        <dbReference type="EMBL" id="KAF9474956.1"/>
    </source>
</evidence>
<proteinExistence type="predicted"/>
<name>A0A9P5YTP5_9AGAR</name>